<dbReference type="EMBL" id="JBBWWQ010000002">
    <property type="protein sequence ID" value="KAK8953856.1"/>
    <property type="molecule type" value="Genomic_DNA"/>
</dbReference>
<sequence>MAKERGISALRTPWRKRISYTRREDGSPGARSPIVHVGSSPSEGLEAANPISQKKKKERGNIIYRFHSMWRSIARTQISVIA</sequence>
<proteinExistence type="predicted"/>
<protein>
    <submittedName>
        <fullName evidence="2">Uncharacterized protein</fullName>
    </submittedName>
</protein>
<organism evidence="2 3">
    <name type="scientific">Platanthera zijinensis</name>
    <dbReference type="NCBI Taxonomy" id="2320716"/>
    <lineage>
        <taxon>Eukaryota</taxon>
        <taxon>Viridiplantae</taxon>
        <taxon>Streptophyta</taxon>
        <taxon>Embryophyta</taxon>
        <taxon>Tracheophyta</taxon>
        <taxon>Spermatophyta</taxon>
        <taxon>Magnoliopsida</taxon>
        <taxon>Liliopsida</taxon>
        <taxon>Asparagales</taxon>
        <taxon>Orchidaceae</taxon>
        <taxon>Orchidoideae</taxon>
        <taxon>Orchideae</taxon>
        <taxon>Orchidinae</taxon>
        <taxon>Platanthera</taxon>
    </lineage>
</organism>
<comment type="caution">
    <text evidence="2">The sequence shown here is derived from an EMBL/GenBank/DDBJ whole genome shotgun (WGS) entry which is preliminary data.</text>
</comment>
<gene>
    <name evidence="2" type="ORF">KSP39_PZI002856</name>
</gene>
<evidence type="ECO:0000313" key="2">
    <source>
        <dbReference type="EMBL" id="KAK8953856.1"/>
    </source>
</evidence>
<reference evidence="2 3" key="1">
    <citation type="journal article" date="2022" name="Nat. Plants">
        <title>Genomes of leafy and leafless Platanthera orchids illuminate the evolution of mycoheterotrophy.</title>
        <authorList>
            <person name="Li M.H."/>
            <person name="Liu K.W."/>
            <person name="Li Z."/>
            <person name="Lu H.C."/>
            <person name="Ye Q.L."/>
            <person name="Zhang D."/>
            <person name="Wang J.Y."/>
            <person name="Li Y.F."/>
            <person name="Zhong Z.M."/>
            <person name="Liu X."/>
            <person name="Yu X."/>
            <person name="Liu D.K."/>
            <person name="Tu X.D."/>
            <person name="Liu B."/>
            <person name="Hao Y."/>
            <person name="Liao X.Y."/>
            <person name="Jiang Y.T."/>
            <person name="Sun W.H."/>
            <person name="Chen J."/>
            <person name="Chen Y.Q."/>
            <person name="Ai Y."/>
            <person name="Zhai J.W."/>
            <person name="Wu S.S."/>
            <person name="Zhou Z."/>
            <person name="Hsiao Y.Y."/>
            <person name="Wu W.L."/>
            <person name="Chen Y.Y."/>
            <person name="Lin Y.F."/>
            <person name="Hsu J.L."/>
            <person name="Li C.Y."/>
            <person name="Wang Z.W."/>
            <person name="Zhao X."/>
            <person name="Zhong W.Y."/>
            <person name="Ma X.K."/>
            <person name="Ma L."/>
            <person name="Huang J."/>
            <person name="Chen G.Z."/>
            <person name="Huang M.Z."/>
            <person name="Huang L."/>
            <person name="Peng D.H."/>
            <person name="Luo Y.B."/>
            <person name="Zou S.Q."/>
            <person name="Chen S.P."/>
            <person name="Lan S."/>
            <person name="Tsai W.C."/>
            <person name="Van de Peer Y."/>
            <person name="Liu Z.J."/>
        </authorList>
    </citation>
    <scope>NUCLEOTIDE SEQUENCE [LARGE SCALE GENOMIC DNA]</scope>
    <source>
        <strain evidence="2">Lor287</strain>
    </source>
</reference>
<dbReference type="Proteomes" id="UP001418222">
    <property type="component" value="Unassembled WGS sequence"/>
</dbReference>
<keyword evidence="3" id="KW-1185">Reference proteome</keyword>
<evidence type="ECO:0000313" key="3">
    <source>
        <dbReference type="Proteomes" id="UP001418222"/>
    </source>
</evidence>
<name>A0AAP0BX34_9ASPA</name>
<dbReference type="AlphaFoldDB" id="A0AAP0BX34"/>
<evidence type="ECO:0000256" key="1">
    <source>
        <dbReference type="SAM" id="MobiDB-lite"/>
    </source>
</evidence>
<feature type="region of interest" description="Disordered" evidence="1">
    <location>
        <begin position="18"/>
        <end position="54"/>
    </location>
</feature>
<accession>A0AAP0BX34</accession>